<dbReference type="Gene3D" id="3.40.50.1010">
    <property type="entry name" value="5'-nuclease"/>
    <property type="match status" value="1"/>
</dbReference>
<dbReference type="InterPro" id="IPR044752">
    <property type="entry name" value="PIN-like_EXO1"/>
</dbReference>
<evidence type="ECO:0000256" key="8">
    <source>
        <dbReference type="ARBA" id="ARBA00023204"/>
    </source>
</evidence>
<keyword evidence="14" id="KW-1185">Reference proteome</keyword>
<feature type="domain" description="XPG-I" evidence="11">
    <location>
        <begin position="138"/>
        <end position="209"/>
    </location>
</feature>
<evidence type="ECO:0000256" key="6">
    <source>
        <dbReference type="ARBA" id="ARBA00022801"/>
    </source>
</evidence>
<dbReference type="Gene3D" id="1.10.150.20">
    <property type="entry name" value="5' to 3' exonuclease, C-terminal subdomain"/>
    <property type="match status" value="1"/>
</dbReference>
<evidence type="ECO:0000256" key="4">
    <source>
        <dbReference type="ARBA" id="ARBA00022723"/>
    </source>
</evidence>
<dbReference type="GO" id="GO:0006281">
    <property type="term" value="P:DNA repair"/>
    <property type="evidence" value="ECO:0007669"/>
    <property type="project" value="UniProtKB-KW"/>
</dbReference>
<dbReference type="SUPFAM" id="SSF88723">
    <property type="entry name" value="PIN domain-like"/>
    <property type="match status" value="1"/>
</dbReference>
<evidence type="ECO:0000256" key="10">
    <source>
        <dbReference type="SAM" id="MobiDB-lite"/>
    </source>
</evidence>
<dbReference type="GO" id="GO:0003677">
    <property type="term" value="F:DNA binding"/>
    <property type="evidence" value="ECO:0007669"/>
    <property type="project" value="InterPro"/>
</dbReference>
<dbReference type="eggNOG" id="KOG2518">
    <property type="taxonomic scope" value="Eukaryota"/>
</dbReference>
<evidence type="ECO:0000256" key="1">
    <source>
        <dbReference type="ARBA" id="ARBA00001946"/>
    </source>
</evidence>
<organism evidence="13 14">
    <name type="scientific">Kazachstania africana (strain ATCC 22294 / BCRC 22015 / CBS 2517 / CECT 1963 / NBRC 1671 / NRRL Y-8276)</name>
    <name type="common">Yeast</name>
    <name type="synonym">Kluyveromyces africanus</name>
    <dbReference type="NCBI Taxonomy" id="1071382"/>
    <lineage>
        <taxon>Eukaryota</taxon>
        <taxon>Fungi</taxon>
        <taxon>Dikarya</taxon>
        <taxon>Ascomycota</taxon>
        <taxon>Saccharomycotina</taxon>
        <taxon>Saccharomycetes</taxon>
        <taxon>Saccharomycetales</taxon>
        <taxon>Saccharomycetaceae</taxon>
        <taxon>Kazachstania</taxon>
    </lineage>
</organism>
<feature type="domain" description="XPG N-terminal" evidence="12">
    <location>
        <begin position="1"/>
        <end position="99"/>
    </location>
</feature>
<dbReference type="FunFam" id="3.40.50.1010:FF:000002">
    <property type="entry name" value="Exonuclease 1, putative"/>
    <property type="match status" value="1"/>
</dbReference>
<dbReference type="AlphaFoldDB" id="H2AT86"/>
<dbReference type="EMBL" id="HE650823">
    <property type="protein sequence ID" value="CCF57586.1"/>
    <property type="molecule type" value="Genomic_DNA"/>
</dbReference>
<dbReference type="GO" id="GO:0005634">
    <property type="term" value="C:nucleus"/>
    <property type="evidence" value="ECO:0007669"/>
    <property type="project" value="UniProtKB-SubCell"/>
</dbReference>
<keyword evidence="5" id="KW-0227">DNA damage</keyword>
<evidence type="ECO:0000256" key="5">
    <source>
        <dbReference type="ARBA" id="ARBA00022763"/>
    </source>
</evidence>
<comment type="subcellular location">
    <subcellularLocation>
        <location evidence="2">Nucleus</location>
    </subcellularLocation>
</comment>
<dbReference type="STRING" id="1071382.H2AT86"/>
<evidence type="ECO:0000259" key="11">
    <source>
        <dbReference type="SMART" id="SM00484"/>
    </source>
</evidence>
<dbReference type="SMART" id="SM00485">
    <property type="entry name" value="XPGN"/>
    <property type="match status" value="1"/>
</dbReference>
<dbReference type="SUPFAM" id="SSF47807">
    <property type="entry name" value="5' to 3' exonuclease, C-terminal subdomain"/>
    <property type="match status" value="1"/>
</dbReference>
<name>H2AT86_KAZAF</name>
<feature type="region of interest" description="Disordered" evidence="10">
    <location>
        <begin position="512"/>
        <end position="543"/>
    </location>
</feature>
<dbReference type="GO" id="GO:0046872">
    <property type="term" value="F:metal ion binding"/>
    <property type="evidence" value="ECO:0007669"/>
    <property type="project" value="UniProtKB-KW"/>
</dbReference>
<keyword evidence="8" id="KW-0234">DNA repair</keyword>
<evidence type="ECO:0000313" key="14">
    <source>
        <dbReference type="Proteomes" id="UP000005220"/>
    </source>
</evidence>
<dbReference type="InParanoid" id="H2AT86"/>
<dbReference type="Pfam" id="PF00867">
    <property type="entry name" value="XPG_I"/>
    <property type="match status" value="1"/>
</dbReference>
<dbReference type="InterPro" id="IPR029060">
    <property type="entry name" value="PIN-like_dom_sf"/>
</dbReference>
<dbReference type="InterPro" id="IPR006086">
    <property type="entry name" value="XPG-I_dom"/>
</dbReference>
<dbReference type="InterPro" id="IPR006085">
    <property type="entry name" value="XPG_DNA_repair_N"/>
</dbReference>
<evidence type="ECO:0000313" key="13">
    <source>
        <dbReference type="EMBL" id="CCF57586.1"/>
    </source>
</evidence>
<keyword evidence="7" id="KW-0460">Magnesium</keyword>
<dbReference type="CDD" id="cd09857">
    <property type="entry name" value="PIN_EXO1"/>
    <property type="match status" value="1"/>
</dbReference>
<keyword evidence="6" id="KW-0378">Hydrolase</keyword>
<dbReference type="PROSITE" id="PS00841">
    <property type="entry name" value="XPG_1"/>
    <property type="match status" value="1"/>
</dbReference>
<dbReference type="PANTHER" id="PTHR11081">
    <property type="entry name" value="FLAP ENDONUCLEASE FAMILY MEMBER"/>
    <property type="match status" value="1"/>
</dbReference>
<dbReference type="KEGG" id="kaf:KAFR_0C05950"/>
<dbReference type="PRINTS" id="PR00853">
    <property type="entry name" value="XPGRADSUPER"/>
</dbReference>
<dbReference type="GO" id="GO:0008409">
    <property type="term" value="F:5'-3' exonuclease activity"/>
    <property type="evidence" value="ECO:0007669"/>
    <property type="project" value="UniProtKB-ARBA"/>
</dbReference>
<feature type="region of interest" description="Disordered" evidence="10">
    <location>
        <begin position="687"/>
        <end position="706"/>
    </location>
</feature>
<dbReference type="InterPro" id="IPR006084">
    <property type="entry name" value="XPG/Rad2"/>
</dbReference>
<proteinExistence type="predicted"/>
<feature type="compositionally biased region" description="Acidic residues" evidence="10">
    <location>
        <begin position="518"/>
        <end position="543"/>
    </location>
</feature>
<dbReference type="FunFam" id="1.10.150.20:FF:000011">
    <property type="entry name" value="exonuclease 1"/>
    <property type="match status" value="1"/>
</dbReference>
<keyword evidence="9" id="KW-0539">Nucleus</keyword>
<dbReference type="FunCoup" id="H2AT86">
    <property type="interactions" value="205"/>
</dbReference>
<gene>
    <name evidence="13" type="primary">KAFR0C05950</name>
    <name evidence="13" type="ORF">KAFR_0C05950</name>
</gene>
<reference evidence="13 14" key="1">
    <citation type="journal article" date="2011" name="Proc. Natl. Acad. Sci. U.S.A.">
        <title>Evolutionary erosion of yeast sex chromosomes by mating-type switching accidents.</title>
        <authorList>
            <person name="Gordon J.L."/>
            <person name="Armisen D."/>
            <person name="Proux-Wera E."/>
            <person name="Oheigeartaigh S.S."/>
            <person name="Byrne K.P."/>
            <person name="Wolfe K.H."/>
        </authorList>
    </citation>
    <scope>NUCLEOTIDE SEQUENCE [LARGE SCALE GENOMIC DNA]</scope>
    <source>
        <strain evidence="14">ATCC 22294 / BCRC 22015 / CBS 2517 / CECT 1963 / NBRC 1671 / NRRL Y-8276</strain>
    </source>
</reference>
<dbReference type="PANTHER" id="PTHR11081:SF65">
    <property type="entry name" value="DNA DAMAGE-INDUCIBLE PROTEIN DIN7-RELATED"/>
    <property type="match status" value="1"/>
</dbReference>
<dbReference type="InterPro" id="IPR019974">
    <property type="entry name" value="XPG_CS"/>
</dbReference>
<keyword evidence="4" id="KW-0479">Metal-binding</keyword>
<dbReference type="InterPro" id="IPR008918">
    <property type="entry name" value="HhH2"/>
</dbReference>
<comment type="cofactor">
    <cofactor evidence="1">
        <name>Mg(2+)</name>
        <dbReference type="ChEBI" id="CHEBI:18420"/>
    </cofactor>
</comment>
<dbReference type="Proteomes" id="UP000005220">
    <property type="component" value="Chromosome 3"/>
</dbReference>
<sequence>MGIQGLLPQLKPIQNPVTLHRYEGQTLGIDGYAWLHRAAFACSYELVMNEPTEKYLQFFIKKIRMLKSFNIEPYFIFDGDSIPVKKNTELKRRDKRVENKEMAMRLWNAGEKRNAMDFFQKCVDITPEMAKCVIEYCKINNIKYVVAPFEADSQMVYLEKKGLIHGIISEDSDLLIFGCKKLITKLNDYGECIEIRRDDFSRLPKKFPLGQLNDEQIRAVVCLSGCDYTDGIPKIGLLTAFKLVNQWKQMEKVILYLQREGKWKIPANFLKEYSLANYAFQFQRVFCPVSNRLVTLNEIPKRLIDSASDLLLQCIGPAISYQNKEKGQILNEEEIDHSLHARMALGESSPYDYRKPLISRECKLQLVSKSEVNIKLPSQVRNKLIDSFFDKTKNVTPKAASATLLRNSSITKTISGLGNSQMRDITNKLSNTISVKRRKLQLDEDSFETLNTLPTTSKYFRKRQLTPEVRQELGNSKLKECGSESEVETEIPDSCFSTQIPSSFQELLRRTPTATAEDGGDGTDETDEKDVVTSEDEDTEDISEVISEPSVAKINKFDAKSLFIMKKNSLEGEEKAGEILQTRKLSRSSTILDKFKYSSLNANTNEAENNIASRVPLSTQHPNKNGRLIAFLHKASEVSTEAGFSEKKRPCLRRSIVRTTSSGREDSRMEVSSQKRTITTRNTINLTVSASQSDDHGKPVSRPASRSVSLLTKFVYKHE</sequence>
<keyword evidence="3" id="KW-0540">Nuclease</keyword>
<dbReference type="InterPro" id="IPR036279">
    <property type="entry name" value="5-3_exonuclease_C_sf"/>
</dbReference>
<evidence type="ECO:0000256" key="2">
    <source>
        <dbReference type="ARBA" id="ARBA00004123"/>
    </source>
</evidence>
<dbReference type="OrthoDB" id="26491at2759"/>
<dbReference type="GeneID" id="13885504"/>
<evidence type="ECO:0000256" key="9">
    <source>
        <dbReference type="ARBA" id="ARBA00023242"/>
    </source>
</evidence>
<dbReference type="RefSeq" id="XP_003956721.1">
    <property type="nucleotide sequence ID" value="XM_003956672.1"/>
</dbReference>
<dbReference type="SMART" id="SM00484">
    <property type="entry name" value="XPGI"/>
    <property type="match status" value="1"/>
</dbReference>
<evidence type="ECO:0000256" key="7">
    <source>
        <dbReference type="ARBA" id="ARBA00022842"/>
    </source>
</evidence>
<evidence type="ECO:0000259" key="12">
    <source>
        <dbReference type="SMART" id="SM00485"/>
    </source>
</evidence>
<dbReference type="Pfam" id="PF00752">
    <property type="entry name" value="XPG_N"/>
    <property type="match status" value="1"/>
</dbReference>
<dbReference type="SMART" id="SM00279">
    <property type="entry name" value="HhH2"/>
    <property type="match status" value="1"/>
</dbReference>
<dbReference type="GO" id="GO:0017108">
    <property type="term" value="F:5'-flap endonuclease activity"/>
    <property type="evidence" value="ECO:0007669"/>
    <property type="project" value="TreeGrafter"/>
</dbReference>
<dbReference type="HOGENOM" id="CLU_008978_5_0_1"/>
<evidence type="ECO:0000256" key="3">
    <source>
        <dbReference type="ARBA" id="ARBA00022722"/>
    </source>
</evidence>
<protein>
    <submittedName>
        <fullName evidence="13">Uncharacterized protein</fullName>
    </submittedName>
</protein>
<accession>H2AT86</accession>